<dbReference type="EMBL" id="CP059274">
    <property type="protein sequence ID" value="QLQ82311.1"/>
    <property type="molecule type" value="Genomic_DNA"/>
</dbReference>
<dbReference type="InterPro" id="IPR036249">
    <property type="entry name" value="Thioredoxin-like_sf"/>
</dbReference>
<sequence length="205" mass="23169">MDRIRSYERRIVLETAGDGDTDSSGAGLDELMDDLDDDEFMTRYREKRMQQISDHLRLVDKNVKQDGYGSVVSIEDESVLMKRLTRADNAVVHFGLDKFSKCQYMDRQLNELAQKHLTTSFLRIDVEKCPFLVSKLGIKVLPFVVCYKQGKEVLRIVGFSKLGNNPDHFPLSALAALLRSKHIISDLDFDGSDSDAGDSNTSDDN</sequence>
<dbReference type="AlphaFoldDB" id="A0A7H9HY25"/>
<dbReference type="SUPFAM" id="SSF52833">
    <property type="entry name" value="Thioredoxin-like"/>
    <property type="match status" value="1"/>
</dbReference>
<dbReference type="Proteomes" id="UP000510647">
    <property type="component" value="Chromosome 8"/>
</dbReference>
<keyword evidence="3" id="KW-1185">Reference proteome</keyword>
<gene>
    <name evidence="2" type="ORF">HG537_0H00720</name>
</gene>
<proteinExistence type="predicted"/>
<dbReference type="Pfam" id="PF00085">
    <property type="entry name" value="Thioredoxin"/>
    <property type="match status" value="1"/>
</dbReference>
<name>A0A7H9HY25_9SACH</name>
<feature type="domain" description="Thioredoxin" evidence="1">
    <location>
        <begin position="86"/>
        <end position="160"/>
    </location>
</feature>
<organism evidence="2 3">
    <name type="scientific">Torulaspora globosa</name>
    <dbReference type="NCBI Taxonomy" id="48254"/>
    <lineage>
        <taxon>Eukaryota</taxon>
        <taxon>Fungi</taxon>
        <taxon>Dikarya</taxon>
        <taxon>Ascomycota</taxon>
        <taxon>Saccharomycotina</taxon>
        <taxon>Saccharomycetes</taxon>
        <taxon>Saccharomycetales</taxon>
        <taxon>Saccharomycetaceae</taxon>
        <taxon>Torulaspora</taxon>
    </lineage>
</organism>
<dbReference type="CDD" id="cd02989">
    <property type="entry name" value="Phd_like_TxnDC9"/>
    <property type="match status" value="1"/>
</dbReference>
<dbReference type="InterPro" id="IPR013766">
    <property type="entry name" value="Thioredoxin_domain"/>
</dbReference>
<accession>A0A7H9HY25</accession>
<dbReference type="OrthoDB" id="10257948at2759"/>
<protein>
    <recommendedName>
        <fullName evidence="1">Thioredoxin domain-containing protein</fullName>
    </recommendedName>
</protein>
<reference evidence="2 3" key="1">
    <citation type="submission" date="2020-06" db="EMBL/GenBank/DDBJ databases">
        <title>The yeast mating-type switching endonuclease HO is a domesticated member of an unorthodox homing genetic element family.</title>
        <authorList>
            <person name="Coughlan A.Y."/>
            <person name="Lombardi L."/>
            <person name="Braun-Galleani S."/>
            <person name="Martos A.R."/>
            <person name="Galeote V."/>
            <person name="Bigey F."/>
            <person name="Dequin S."/>
            <person name="Byrne K.P."/>
            <person name="Wolfe K.H."/>
        </authorList>
    </citation>
    <scope>NUCLEOTIDE SEQUENCE [LARGE SCALE GENOMIC DNA]</scope>
    <source>
        <strain evidence="2 3">CBS2947</strain>
    </source>
</reference>
<dbReference type="PANTHER" id="PTHR21148">
    <property type="entry name" value="THIOREDOXIN DOMAIN-CONTAINING PROTEIN 9"/>
    <property type="match status" value="1"/>
</dbReference>
<evidence type="ECO:0000313" key="2">
    <source>
        <dbReference type="EMBL" id="QLQ82311.1"/>
    </source>
</evidence>
<evidence type="ECO:0000259" key="1">
    <source>
        <dbReference type="Pfam" id="PF00085"/>
    </source>
</evidence>
<evidence type="ECO:0000313" key="3">
    <source>
        <dbReference type="Proteomes" id="UP000510647"/>
    </source>
</evidence>
<dbReference type="Gene3D" id="3.40.30.10">
    <property type="entry name" value="Glutaredoxin"/>
    <property type="match status" value="1"/>
</dbReference>